<proteinExistence type="inferred from homology"/>
<comment type="function">
    <text evidence="6">Central component in molecular interactions underlying sperm crawling. Forms an extensive filament system that extends from sperm villipoda, along the leading edge of the pseudopod.</text>
</comment>
<evidence type="ECO:0000259" key="8">
    <source>
        <dbReference type="PROSITE" id="PS50202"/>
    </source>
</evidence>
<evidence type="ECO:0000256" key="2">
    <source>
        <dbReference type="ARBA" id="ARBA00008932"/>
    </source>
</evidence>
<organism evidence="9 10">
    <name type="scientific">Steinernema hermaphroditum</name>
    <dbReference type="NCBI Taxonomy" id="289476"/>
    <lineage>
        <taxon>Eukaryota</taxon>
        <taxon>Metazoa</taxon>
        <taxon>Ecdysozoa</taxon>
        <taxon>Nematoda</taxon>
        <taxon>Chromadorea</taxon>
        <taxon>Rhabditida</taxon>
        <taxon>Tylenchina</taxon>
        <taxon>Panagrolaimomorpha</taxon>
        <taxon>Strongyloidoidea</taxon>
        <taxon>Steinernematidae</taxon>
        <taxon>Steinernema</taxon>
    </lineage>
</organism>
<evidence type="ECO:0000256" key="7">
    <source>
        <dbReference type="SAM" id="MobiDB-lite"/>
    </source>
</evidence>
<keyword evidence="10" id="KW-1185">Reference proteome</keyword>
<keyword evidence="6" id="KW-0963">Cytoplasm</keyword>
<reference evidence="9" key="1">
    <citation type="submission" date="2023-06" db="EMBL/GenBank/DDBJ databases">
        <title>Genomic analysis of the entomopathogenic nematode Steinernema hermaphroditum.</title>
        <authorList>
            <person name="Schwarz E.M."/>
            <person name="Heppert J.K."/>
            <person name="Baniya A."/>
            <person name="Schwartz H.T."/>
            <person name="Tan C.-H."/>
            <person name="Antoshechkin I."/>
            <person name="Sternberg P.W."/>
            <person name="Goodrich-Blair H."/>
            <person name="Dillman A.R."/>
        </authorList>
    </citation>
    <scope>NUCLEOTIDE SEQUENCE</scope>
    <source>
        <strain evidence="9">PS9179</strain>
        <tissue evidence="9">Whole animal</tissue>
    </source>
</reference>
<evidence type="ECO:0000313" key="9">
    <source>
        <dbReference type="EMBL" id="KAK0404382.1"/>
    </source>
</evidence>
<dbReference type="GO" id="GO:0005789">
    <property type="term" value="C:endoplasmic reticulum membrane"/>
    <property type="evidence" value="ECO:0007669"/>
    <property type="project" value="InterPro"/>
</dbReference>
<name>A0AA39HGX2_9BILA</name>
<protein>
    <recommendedName>
        <fullName evidence="6">Major sperm protein</fullName>
    </recommendedName>
</protein>
<comment type="subcellular location">
    <subcellularLocation>
        <location evidence="1">Membrane</location>
        <topology evidence="1">Single-pass type IV membrane protein</topology>
    </subcellularLocation>
</comment>
<keyword evidence="4" id="KW-1133">Transmembrane helix</keyword>
<accession>A0AA39HGX2</accession>
<dbReference type="InterPro" id="IPR013783">
    <property type="entry name" value="Ig-like_fold"/>
</dbReference>
<evidence type="ECO:0000256" key="4">
    <source>
        <dbReference type="ARBA" id="ARBA00022989"/>
    </source>
</evidence>
<keyword evidence="5" id="KW-0472">Membrane</keyword>
<comment type="caution">
    <text evidence="9">The sequence shown here is derived from an EMBL/GenBank/DDBJ whole genome shotgun (WGS) entry which is preliminary data.</text>
</comment>
<dbReference type="GO" id="GO:0090158">
    <property type="term" value="P:endoplasmic reticulum membrane organization"/>
    <property type="evidence" value="ECO:0007669"/>
    <property type="project" value="TreeGrafter"/>
</dbReference>
<dbReference type="SUPFAM" id="SSF49354">
    <property type="entry name" value="PapD-like"/>
    <property type="match status" value="1"/>
</dbReference>
<dbReference type="GO" id="GO:0061817">
    <property type="term" value="P:endoplasmic reticulum-plasma membrane tethering"/>
    <property type="evidence" value="ECO:0007669"/>
    <property type="project" value="TreeGrafter"/>
</dbReference>
<dbReference type="PANTHER" id="PTHR10809:SF6">
    <property type="entry name" value="AT11025P-RELATED"/>
    <property type="match status" value="1"/>
</dbReference>
<comment type="similarity">
    <text evidence="2">Belongs to the VAMP-associated protein (VAP) (TC 9.B.17) family.</text>
</comment>
<dbReference type="EMBL" id="JAUCMV010000004">
    <property type="protein sequence ID" value="KAK0404382.1"/>
    <property type="molecule type" value="Genomic_DNA"/>
</dbReference>
<dbReference type="GO" id="GO:0005886">
    <property type="term" value="C:plasma membrane"/>
    <property type="evidence" value="ECO:0007669"/>
    <property type="project" value="TreeGrafter"/>
</dbReference>
<evidence type="ECO:0000256" key="3">
    <source>
        <dbReference type="ARBA" id="ARBA00022692"/>
    </source>
</evidence>
<keyword evidence="6" id="KW-0206">Cytoskeleton</keyword>
<gene>
    <name evidence="9" type="ORF">QR680_017432</name>
</gene>
<dbReference type="Proteomes" id="UP001175271">
    <property type="component" value="Unassembled WGS sequence"/>
</dbReference>
<evidence type="ECO:0000313" key="10">
    <source>
        <dbReference type="Proteomes" id="UP001175271"/>
    </source>
</evidence>
<evidence type="ECO:0000256" key="1">
    <source>
        <dbReference type="ARBA" id="ARBA00004211"/>
    </source>
</evidence>
<feature type="domain" description="MSP" evidence="8">
    <location>
        <begin position="5"/>
        <end position="129"/>
    </location>
</feature>
<feature type="compositionally biased region" description="Basic and acidic residues" evidence="7">
    <location>
        <begin position="104"/>
        <end position="122"/>
    </location>
</feature>
<keyword evidence="3" id="KW-0812">Transmembrane</keyword>
<evidence type="ECO:0000256" key="5">
    <source>
        <dbReference type="ARBA" id="ARBA00023136"/>
    </source>
</evidence>
<dbReference type="PANTHER" id="PTHR10809">
    <property type="entry name" value="VESICLE-ASSOCIATED MEMBRANE PROTEIN-ASSOCIATED PROTEIN"/>
    <property type="match status" value="1"/>
</dbReference>
<dbReference type="InterPro" id="IPR016763">
    <property type="entry name" value="VAP"/>
</dbReference>
<dbReference type="PROSITE" id="PS50202">
    <property type="entry name" value="MSP"/>
    <property type="match status" value="1"/>
</dbReference>
<feature type="compositionally biased region" description="Basic and acidic residues" evidence="7">
    <location>
        <begin position="136"/>
        <end position="157"/>
    </location>
</feature>
<dbReference type="Gene3D" id="2.60.40.10">
    <property type="entry name" value="Immunoglobulins"/>
    <property type="match status" value="1"/>
</dbReference>
<sequence>MRDLLFLVHPPSYFNFIVDEVGNYGSCFQVENASTERIAFRIRTNARHTYRTRPNSGFLGPNNRCLVTVELRPEGKFDQKHRFLIQALRASPGRGNGPRLLLDTPREESHAEVDPRSAVADRRLRRHLRTQPPPLSDRRSSPRERSTPHVEHESDAP</sequence>
<dbReference type="InterPro" id="IPR008962">
    <property type="entry name" value="PapD-like_sf"/>
</dbReference>
<evidence type="ECO:0000256" key="6">
    <source>
        <dbReference type="RuleBase" id="RU003425"/>
    </source>
</evidence>
<dbReference type="Pfam" id="PF00635">
    <property type="entry name" value="Motile_Sperm"/>
    <property type="match status" value="1"/>
</dbReference>
<dbReference type="AlphaFoldDB" id="A0AA39HGX2"/>
<dbReference type="InterPro" id="IPR000535">
    <property type="entry name" value="MSP_dom"/>
</dbReference>
<feature type="region of interest" description="Disordered" evidence="7">
    <location>
        <begin position="88"/>
        <end position="157"/>
    </location>
</feature>